<keyword evidence="2" id="KW-0812">Transmembrane</keyword>
<dbReference type="InterPro" id="IPR008972">
    <property type="entry name" value="Cupredoxin"/>
</dbReference>
<dbReference type="AlphaFoldDB" id="A0A3D8SIY8"/>
<dbReference type="SUPFAM" id="SSF49503">
    <property type="entry name" value="Cupredoxins"/>
    <property type="match status" value="1"/>
</dbReference>
<proteinExistence type="predicted"/>
<feature type="compositionally biased region" description="Low complexity" evidence="1">
    <location>
        <begin position="208"/>
        <end position="218"/>
    </location>
</feature>
<evidence type="ECO:0000256" key="2">
    <source>
        <dbReference type="SAM" id="Phobius"/>
    </source>
</evidence>
<dbReference type="STRING" id="1810919.A0A3D8SIY8"/>
<dbReference type="PANTHER" id="PTHR34883:SF8">
    <property type="entry name" value="EXTRACELLULAR SERINE-RICH PROTEIN (AFU_ORTHOLOGUE AFUA_6G00670)"/>
    <property type="match status" value="1"/>
</dbReference>
<feature type="compositionally biased region" description="Polar residues" evidence="1">
    <location>
        <begin position="219"/>
        <end position="232"/>
    </location>
</feature>
<dbReference type="PANTHER" id="PTHR34883">
    <property type="entry name" value="SERINE-RICH PROTEIN, PUTATIVE-RELATED-RELATED"/>
    <property type="match status" value="1"/>
</dbReference>
<keyword evidence="2" id="KW-0472">Membrane</keyword>
<evidence type="ECO:0000313" key="3">
    <source>
        <dbReference type="EMBL" id="RDW86232.1"/>
    </source>
</evidence>
<feature type="region of interest" description="Disordered" evidence="1">
    <location>
        <begin position="129"/>
        <end position="167"/>
    </location>
</feature>
<dbReference type="InterPro" id="IPR052953">
    <property type="entry name" value="Ser-rich/MCO-related"/>
</dbReference>
<dbReference type="EMBL" id="PVWQ01000003">
    <property type="protein sequence ID" value="RDW86232.1"/>
    <property type="molecule type" value="Genomic_DNA"/>
</dbReference>
<feature type="transmembrane region" description="Helical" evidence="2">
    <location>
        <begin position="172"/>
        <end position="194"/>
    </location>
</feature>
<dbReference type="CDD" id="cd00920">
    <property type="entry name" value="Cupredoxin"/>
    <property type="match status" value="1"/>
</dbReference>
<feature type="region of interest" description="Disordered" evidence="1">
    <location>
        <begin position="290"/>
        <end position="368"/>
    </location>
</feature>
<feature type="region of interest" description="Disordered" evidence="1">
    <location>
        <begin position="208"/>
        <end position="256"/>
    </location>
</feature>
<organism evidence="3 4">
    <name type="scientific">Aspergillus mulundensis</name>
    <dbReference type="NCBI Taxonomy" id="1810919"/>
    <lineage>
        <taxon>Eukaryota</taxon>
        <taxon>Fungi</taxon>
        <taxon>Dikarya</taxon>
        <taxon>Ascomycota</taxon>
        <taxon>Pezizomycotina</taxon>
        <taxon>Eurotiomycetes</taxon>
        <taxon>Eurotiomycetidae</taxon>
        <taxon>Eurotiales</taxon>
        <taxon>Aspergillaceae</taxon>
        <taxon>Aspergillus</taxon>
        <taxon>Aspergillus subgen. Nidulantes</taxon>
    </lineage>
</organism>
<dbReference type="OrthoDB" id="2331100at2759"/>
<reference evidence="3 4" key="1">
    <citation type="journal article" date="2018" name="IMA Fungus">
        <title>IMA Genome-F 9: Draft genome sequence of Annulohypoxylon stygium, Aspergillus mulundensis, Berkeleyomyces basicola (syn. Thielaviopsis basicola), Ceratocystis smalleyi, two Cercospora beticola strains, Coleophoma cylindrospora, Fusarium fracticaudum, Phialophora cf. hyalina, and Morchella septimelata.</title>
        <authorList>
            <person name="Wingfield B.D."/>
            <person name="Bills G.F."/>
            <person name="Dong Y."/>
            <person name="Huang W."/>
            <person name="Nel W.J."/>
            <person name="Swalarsk-Parry B.S."/>
            <person name="Vaghefi N."/>
            <person name="Wilken P.M."/>
            <person name="An Z."/>
            <person name="de Beer Z.W."/>
            <person name="De Vos L."/>
            <person name="Chen L."/>
            <person name="Duong T.A."/>
            <person name="Gao Y."/>
            <person name="Hammerbacher A."/>
            <person name="Kikkert J.R."/>
            <person name="Li Y."/>
            <person name="Li H."/>
            <person name="Li K."/>
            <person name="Li Q."/>
            <person name="Liu X."/>
            <person name="Ma X."/>
            <person name="Naidoo K."/>
            <person name="Pethybridge S.J."/>
            <person name="Sun J."/>
            <person name="Steenkamp E.T."/>
            <person name="van der Nest M.A."/>
            <person name="van Wyk S."/>
            <person name="Wingfield M.J."/>
            <person name="Xiong C."/>
            <person name="Yue Q."/>
            <person name="Zhang X."/>
        </authorList>
    </citation>
    <scope>NUCLEOTIDE SEQUENCE [LARGE SCALE GENOMIC DNA]</scope>
    <source>
        <strain evidence="3 4">DSM 5745</strain>
    </source>
</reference>
<sequence length="368" mass="38203">MSSNNSGTSATESSRPSTATSSSAKATHTIKVGPKEDPHGYVPHSLDANVGDLIVFEFSPRNHSVVQADWKAPCIPADGDYFFSGIKNDFDEVNGQVVGALPTWNWTVERDENETRTWESQRDAALDSPYMLLPGQPMPAEGSKPGSGTSTTDHAPPPSASSSSSHGLSPGAIAGITVGAVAVVAILCGLLFVLGRNTIYRKWLSQSAEGSGGSASSAKNIRTAQWVQSSPSAGDAARSEGDAGSTGVPGYINVHGSSPVNEPAGLALGHGHGHGHGLGLGSRPATGMGFVSMDHNLPQTPPHSGVFSALDGAYGVKSPSPLGTPRPVPQQQQQQQQQPYWIWDQSIQPYHLGGRSGGPSELEANSGK</sequence>
<evidence type="ECO:0000313" key="4">
    <source>
        <dbReference type="Proteomes" id="UP000256690"/>
    </source>
</evidence>
<dbReference type="Gene3D" id="2.60.40.420">
    <property type="entry name" value="Cupredoxins - blue copper proteins"/>
    <property type="match status" value="1"/>
</dbReference>
<evidence type="ECO:0000256" key="1">
    <source>
        <dbReference type="SAM" id="MobiDB-lite"/>
    </source>
</evidence>
<dbReference type="GeneID" id="38113244"/>
<feature type="region of interest" description="Disordered" evidence="1">
    <location>
        <begin position="262"/>
        <end position="281"/>
    </location>
</feature>
<gene>
    <name evidence="3" type="ORF">DSM5745_02874</name>
</gene>
<dbReference type="RefSeq" id="XP_026605756.1">
    <property type="nucleotide sequence ID" value="XM_026744890.1"/>
</dbReference>
<keyword evidence="4" id="KW-1185">Reference proteome</keyword>
<protein>
    <submittedName>
        <fullName evidence="3">Uncharacterized protein</fullName>
    </submittedName>
</protein>
<feature type="region of interest" description="Disordered" evidence="1">
    <location>
        <begin position="1"/>
        <end position="44"/>
    </location>
</feature>
<dbReference type="Proteomes" id="UP000256690">
    <property type="component" value="Unassembled WGS sequence"/>
</dbReference>
<keyword evidence="2" id="KW-1133">Transmembrane helix</keyword>
<accession>A0A3D8SIY8</accession>
<comment type="caution">
    <text evidence="3">The sequence shown here is derived from an EMBL/GenBank/DDBJ whole genome shotgun (WGS) entry which is preliminary data.</text>
</comment>
<name>A0A3D8SIY8_9EURO</name>
<feature type="compositionally biased region" description="Low complexity" evidence="1">
    <location>
        <begin position="8"/>
        <end position="29"/>
    </location>
</feature>